<evidence type="ECO:0000256" key="2">
    <source>
        <dbReference type="ARBA" id="ARBA00004337"/>
    </source>
</evidence>
<organism evidence="11 12">
    <name type="scientific">Oesophagostomum dentatum</name>
    <name type="common">Nodular worm</name>
    <dbReference type="NCBI Taxonomy" id="61180"/>
    <lineage>
        <taxon>Eukaryota</taxon>
        <taxon>Metazoa</taxon>
        <taxon>Ecdysozoa</taxon>
        <taxon>Nematoda</taxon>
        <taxon>Chromadorea</taxon>
        <taxon>Rhabditida</taxon>
        <taxon>Rhabditina</taxon>
        <taxon>Rhabditomorpha</taxon>
        <taxon>Strongyloidea</taxon>
        <taxon>Strongylidae</taxon>
        <taxon>Oesophagostomum</taxon>
    </lineage>
</organism>
<evidence type="ECO:0000256" key="4">
    <source>
        <dbReference type="ARBA" id="ARBA00022448"/>
    </source>
</evidence>
<dbReference type="PRINTS" id="PR02095">
    <property type="entry name" value="TRNSPORTRHRG"/>
</dbReference>
<dbReference type="PANTHER" id="PTHR31525:SF1">
    <property type="entry name" value="HEME TRANSPORTER HRG1"/>
    <property type="match status" value="1"/>
</dbReference>
<dbReference type="InterPro" id="IPR026218">
    <property type="entry name" value="HRG"/>
</dbReference>
<evidence type="ECO:0000256" key="1">
    <source>
        <dbReference type="ARBA" id="ARBA00004155"/>
    </source>
</evidence>
<keyword evidence="12" id="KW-1185">Reference proteome</keyword>
<keyword evidence="6" id="KW-0967">Endosome</keyword>
<evidence type="ECO:0000256" key="3">
    <source>
        <dbReference type="ARBA" id="ARBA00006203"/>
    </source>
</evidence>
<evidence type="ECO:0008006" key="13">
    <source>
        <dbReference type="Google" id="ProtNLM"/>
    </source>
</evidence>
<dbReference type="OrthoDB" id="5954402at2759"/>
<dbReference type="Pfam" id="PF16954">
    <property type="entry name" value="HRG"/>
    <property type="match status" value="1"/>
</dbReference>
<keyword evidence="5 10" id="KW-0812">Transmembrane</keyword>
<feature type="transmembrane region" description="Helical" evidence="10">
    <location>
        <begin position="102"/>
        <end position="126"/>
    </location>
</feature>
<keyword evidence="4" id="KW-0813">Transport</keyword>
<keyword evidence="8 10" id="KW-0472">Membrane</keyword>
<feature type="transmembrane region" description="Helical" evidence="10">
    <location>
        <begin position="141"/>
        <end position="162"/>
    </location>
</feature>
<evidence type="ECO:0000313" key="12">
    <source>
        <dbReference type="Proteomes" id="UP000053660"/>
    </source>
</evidence>
<dbReference type="GO" id="GO:0005886">
    <property type="term" value="C:plasma membrane"/>
    <property type="evidence" value="ECO:0007669"/>
    <property type="project" value="TreeGrafter"/>
</dbReference>
<evidence type="ECO:0000256" key="6">
    <source>
        <dbReference type="ARBA" id="ARBA00022753"/>
    </source>
</evidence>
<dbReference type="Proteomes" id="UP000053660">
    <property type="component" value="Unassembled WGS sequence"/>
</dbReference>
<evidence type="ECO:0000256" key="7">
    <source>
        <dbReference type="ARBA" id="ARBA00022989"/>
    </source>
</evidence>
<dbReference type="GO" id="GO:0020037">
    <property type="term" value="F:heme binding"/>
    <property type="evidence" value="ECO:0007669"/>
    <property type="project" value="TreeGrafter"/>
</dbReference>
<name>A0A0B1TTM4_OESDE</name>
<evidence type="ECO:0000256" key="9">
    <source>
        <dbReference type="ARBA" id="ARBA00023228"/>
    </source>
</evidence>
<dbReference type="GO" id="GO:0015232">
    <property type="term" value="F:heme transmembrane transporter activity"/>
    <property type="evidence" value="ECO:0007669"/>
    <property type="project" value="InterPro"/>
</dbReference>
<sequence length="186" mass="21061">MTGYQVFRYGSVSCYVDVCKKASIRNVSRDMLCSIKVHMAIAIFGMIAGYSAALCFLLQYHNLSATTMAFISGTSATILLYLHVAHKKGWMLVWPRARFSCYIWAGWVVFVIAVIGMTACLVYAGVHHQTLTTEGLQGENFWITSVWFFMLSKWTAMIAVFARRYMNLTLIPVPKTVEVEKQQPTF</sequence>
<comment type="subcellular location">
    <subcellularLocation>
        <location evidence="2">Endosome membrane</location>
        <topology evidence="2">Multi-pass membrane protein</topology>
    </subcellularLocation>
    <subcellularLocation>
        <location evidence="1">Lysosome membrane</location>
        <topology evidence="1">Multi-pass membrane protein</topology>
    </subcellularLocation>
</comment>
<keyword evidence="9" id="KW-0458">Lysosome</keyword>
<evidence type="ECO:0000256" key="10">
    <source>
        <dbReference type="SAM" id="Phobius"/>
    </source>
</evidence>
<accession>A0A0B1TTM4</accession>
<comment type="similarity">
    <text evidence="3">Belongs to the HRG family.</text>
</comment>
<feature type="transmembrane region" description="Helical" evidence="10">
    <location>
        <begin position="39"/>
        <end position="59"/>
    </location>
</feature>
<evidence type="ECO:0000313" key="11">
    <source>
        <dbReference type="EMBL" id="KHJ98780.1"/>
    </source>
</evidence>
<dbReference type="GO" id="GO:0005765">
    <property type="term" value="C:lysosomal membrane"/>
    <property type="evidence" value="ECO:0007669"/>
    <property type="project" value="UniProtKB-SubCell"/>
</dbReference>
<protein>
    <recommendedName>
        <fullName evidence="13">Heme transporter hrg-1</fullName>
    </recommendedName>
</protein>
<dbReference type="GO" id="GO:0010008">
    <property type="term" value="C:endosome membrane"/>
    <property type="evidence" value="ECO:0007669"/>
    <property type="project" value="UniProtKB-SubCell"/>
</dbReference>
<dbReference type="AlphaFoldDB" id="A0A0B1TTM4"/>
<proteinExistence type="inferred from homology"/>
<evidence type="ECO:0000256" key="5">
    <source>
        <dbReference type="ARBA" id="ARBA00022692"/>
    </source>
</evidence>
<gene>
    <name evidence="11" type="ORF">OESDEN_01245</name>
</gene>
<dbReference type="EMBL" id="KN549276">
    <property type="protein sequence ID" value="KHJ98780.1"/>
    <property type="molecule type" value="Genomic_DNA"/>
</dbReference>
<keyword evidence="7 10" id="KW-1133">Transmembrane helix</keyword>
<dbReference type="PANTHER" id="PTHR31525">
    <property type="entry name" value="HEME TRANSPORTER HRG1"/>
    <property type="match status" value="1"/>
</dbReference>
<feature type="transmembrane region" description="Helical" evidence="10">
    <location>
        <begin position="65"/>
        <end position="82"/>
    </location>
</feature>
<evidence type="ECO:0000256" key="8">
    <source>
        <dbReference type="ARBA" id="ARBA00023136"/>
    </source>
</evidence>
<reference evidence="11 12" key="1">
    <citation type="submission" date="2014-03" db="EMBL/GenBank/DDBJ databases">
        <title>Draft genome of the hookworm Oesophagostomum dentatum.</title>
        <authorList>
            <person name="Mitreva M."/>
        </authorList>
    </citation>
    <scope>NUCLEOTIDE SEQUENCE [LARGE SCALE GENOMIC DNA]</scope>
    <source>
        <strain evidence="11 12">OD-Hann</strain>
    </source>
</reference>